<proteinExistence type="predicted"/>
<protein>
    <submittedName>
        <fullName evidence="1">Uncharacterized protein</fullName>
    </submittedName>
</protein>
<dbReference type="STRING" id="37916.MCHLDSM_00797"/>
<name>A0A0J6WI27_9MYCO</name>
<reference evidence="1 2" key="1">
    <citation type="journal article" date="2015" name="Genome Biol. Evol.">
        <title>Characterization of Three Mycobacterium spp. with Potential Use in Bioremediation by Genome Sequencing and Comparative Genomics.</title>
        <authorList>
            <person name="Das S."/>
            <person name="Pettersson B.M."/>
            <person name="Behra P.R."/>
            <person name="Ramesh M."/>
            <person name="Dasgupta S."/>
            <person name="Bhattacharya A."/>
            <person name="Kirsebom L.A."/>
        </authorList>
    </citation>
    <scope>NUCLEOTIDE SEQUENCE [LARGE SCALE GENOMIC DNA]</scope>
    <source>
        <strain evidence="1 2">DSM 43826</strain>
    </source>
</reference>
<accession>A0A0J6WI27</accession>
<dbReference type="PATRIC" id="fig|37916.4.peg.853"/>
<sequence>MSTFPSPVSAAQAVRRSGASISVADGESVAVGFLSESYREVYRIARVEGFEDLQTLGLIPANLSERDTLEALRADDAVFREQSTHARSTADDCCSDCASGPRVKRRWYQSNMAQLLSNSGERTFAFDHPEVLRIQHTVNRMLDSRGVMLVGIAYPDDVDVGAGALLLMAPTVHVLNADVITIKADGVLRFESRHVRVTCSELNGPKNAPVIIPDLDIPRYVLPDELTVGGLLTELSSSAVSDTDVLAAHKHLPGFDAEYLLAQAGSHA</sequence>
<dbReference type="AlphaFoldDB" id="A0A0J6WI27"/>
<keyword evidence="2" id="KW-1185">Reference proteome</keyword>
<evidence type="ECO:0000313" key="1">
    <source>
        <dbReference type="EMBL" id="KMO82915.1"/>
    </source>
</evidence>
<organism evidence="1 2">
    <name type="scientific">Mycolicibacterium chlorophenolicum</name>
    <dbReference type="NCBI Taxonomy" id="37916"/>
    <lineage>
        <taxon>Bacteria</taxon>
        <taxon>Bacillati</taxon>
        <taxon>Actinomycetota</taxon>
        <taxon>Actinomycetes</taxon>
        <taxon>Mycobacteriales</taxon>
        <taxon>Mycobacteriaceae</taxon>
        <taxon>Mycolicibacterium</taxon>
    </lineage>
</organism>
<dbReference type="EMBL" id="JYNL01000008">
    <property type="protein sequence ID" value="KMO82915.1"/>
    <property type="molecule type" value="Genomic_DNA"/>
</dbReference>
<comment type="caution">
    <text evidence="1">The sequence shown here is derived from an EMBL/GenBank/DDBJ whole genome shotgun (WGS) entry which is preliminary data.</text>
</comment>
<dbReference type="Proteomes" id="UP000036513">
    <property type="component" value="Unassembled WGS sequence"/>
</dbReference>
<evidence type="ECO:0000313" key="2">
    <source>
        <dbReference type="Proteomes" id="UP000036513"/>
    </source>
</evidence>
<gene>
    <name evidence="1" type="ORF">MCHLDSM_00797</name>
</gene>
<dbReference type="RefSeq" id="WP_048468964.1">
    <property type="nucleotide sequence ID" value="NZ_JYNL01000008.1"/>
</dbReference>